<feature type="transmembrane region" description="Helical" evidence="7">
    <location>
        <begin position="359"/>
        <end position="378"/>
    </location>
</feature>
<evidence type="ECO:0000256" key="5">
    <source>
        <dbReference type="ARBA" id="ARBA00023136"/>
    </source>
</evidence>
<feature type="transmembrane region" description="Helical" evidence="7">
    <location>
        <begin position="456"/>
        <end position="474"/>
    </location>
</feature>
<dbReference type="GO" id="GO:0005886">
    <property type="term" value="C:plasma membrane"/>
    <property type="evidence" value="ECO:0007669"/>
    <property type="project" value="UniProtKB-SubCell"/>
</dbReference>
<feature type="region of interest" description="Disordered" evidence="6">
    <location>
        <begin position="657"/>
        <end position="680"/>
    </location>
</feature>
<evidence type="ECO:0000256" key="3">
    <source>
        <dbReference type="ARBA" id="ARBA00022692"/>
    </source>
</evidence>
<feature type="domain" description="UspA" evidence="8">
    <location>
        <begin position="501"/>
        <end position="655"/>
    </location>
</feature>
<feature type="transmembrane region" description="Helical" evidence="7">
    <location>
        <begin position="144"/>
        <end position="164"/>
    </location>
</feature>
<gene>
    <name evidence="9" type="ORF">DSM112329_03152</name>
</gene>
<dbReference type="InterPro" id="IPR002293">
    <property type="entry name" value="AA/rel_permease1"/>
</dbReference>
<comment type="subcellular location">
    <subcellularLocation>
        <location evidence="1">Cell membrane</location>
        <topology evidence="1">Multi-pass membrane protein</topology>
    </subcellularLocation>
</comment>
<dbReference type="AlphaFoldDB" id="A0AAU7AXB9"/>
<dbReference type="InterPro" id="IPR006016">
    <property type="entry name" value="UspA"/>
</dbReference>
<feature type="transmembrane region" description="Helical" evidence="7">
    <location>
        <begin position="428"/>
        <end position="450"/>
    </location>
</feature>
<dbReference type="Gene3D" id="1.20.1740.10">
    <property type="entry name" value="Amino acid/polyamine transporter I"/>
    <property type="match status" value="1"/>
</dbReference>
<dbReference type="Pfam" id="PF00582">
    <property type="entry name" value="Usp"/>
    <property type="match status" value="1"/>
</dbReference>
<keyword evidence="3 7" id="KW-0812">Transmembrane</keyword>
<keyword evidence="5 7" id="KW-0472">Membrane</keyword>
<evidence type="ECO:0000256" key="1">
    <source>
        <dbReference type="ARBA" id="ARBA00004651"/>
    </source>
</evidence>
<dbReference type="PANTHER" id="PTHR42770:SF11">
    <property type="entry name" value="INNER MEMBRANE TRANSPORT PROTEIN YBAT"/>
    <property type="match status" value="1"/>
</dbReference>
<evidence type="ECO:0000313" key="9">
    <source>
        <dbReference type="EMBL" id="XAY06283.1"/>
    </source>
</evidence>
<name>A0AAU7AXB9_9ACTN</name>
<dbReference type="SUPFAM" id="SSF52402">
    <property type="entry name" value="Adenine nucleotide alpha hydrolases-like"/>
    <property type="match status" value="1"/>
</dbReference>
<feature type="compositionally biased region" description="Low complexity" evidence="6">
    <location>
        <begin position="657"/>
        <end position="670"/>
    </location>
</feature>
<sequence length="680" mass="71242">MPDAQERATEAAREAADAAAGVADAAIDRVRGTVGSPVLFAVVWTALASGVYFSLGVVADHALGLTPVIFLIAGGFFALATMTYVEGASLHQDKGGSTVFARYAFNELWSFVAGWAVLLDYIILVAVCAFSATNYAAAFWAPLGRGGVELAAAIAIIGYVATGTIRGFQSTRARRLIIIVLADLGLQLALVVVGLAVFFDPDVLTSNIELGTTPTWSDAIFAVGVATVVLTGLESASGLAGEVGVRTAGLKRFVASSTAFVVVIYTGIATVAVTAIPATRLKEPLDDEVLNAPVLGIADAFEQDWLSSGAKYVLAAAATVTLIAAANSAMLGLSRLGYSLALNRQIPSALGRLHPTRSTPYVVVVLASVLAVVLVIPADLDLLVGIYAFGSLLGLTIAHASIIRLRFKEPDRRRPYRVPLSVRFGRGSLPLPAILGAVLALLAWVSVVVFHSGARYVGLGWMAFGVVLYVAYRLTQEKSVFARITVPELALRGSRLPGVAYGSILVPLMGSALDDDIIQTAGRLAGDEHEDFDSEEGAVVEALWIIEVPMSLPIDARLPDGTIERARAALRRAKAVGEEYQGVEVVTATVRTRSAGHAIVEEARRRGVEAIVMAAEEPSRIKGGARLGGRGGPRDNFVGEITKYVVTKAHCPVILTAPPADDSWPSPASDLAGDATPGKG</sequence>
<dbReference type="PANTHER" id="PTHR42770">
    <property type="entry name" value="AMINO ACID TRANSPORTER-RELATED"/>
    <property type="match status" value="1"/>
</dbReference>
<keyword evidence="4 7" id="KW-1133">Transmembrane helix</keyword>
<feature type="transmembrane region" description="Helical" evidence="7">
    <location>
        <begin position="65"/>
        <end position="87"/>
    </location>
</feature>
<feature type="transmembrane region" description="Helical" evidence="7">
    <location>
        <begin position="253"/>
        <end position="276"/>
    </location>
</feature>
<evidence type="ECO:0000256" key="2">
    <source>
        <dbReference type="ARBA" id="ARBA00022475"/>
    </source>
</evidence>
<feature type="transmembrane region" description="Helical" evidence="7">
    <location>
        <begin position="384"/>
        <end position="407"/>
    </location>
</feature>
<dbReference type="EMBL" id="CP114014">
    <property type="protein sequence ID" value="XAY06283.1"/>
    <property type="molecule type" value="Genomic_DNA"/>
</dbReference>
<protein>
    <recommendedName>
        <fullName evidence="8">UspA domain-containing protein</fullName>
    </recommendedName>
</protein>
<dbReference type="Pfam" id="PF13520">
    <property type="entry name" value="AA_permease_2"/>
    <property type="match status" value="1"/>
</dbReference>
<feature type="transmembrane region" description="Helical" evidence="7">
    <location>
        <begin position="176"/>
        <end position="199"/>
    </location>
</feature>
<proteinExistence type="predicted"/>
<feature type="transmembrane region" description="Helical" evidence="7">
    <location>
        <begin position="38"/>
        <end position="59"/>
    </location>
</feature>
<evidence type="ECO:0000256" key="4">
    <source>
        <dbReference type="ARBA" id="ARBA00022989"/>
    </source>
</evidence>
<dbReference type="GO" id="GO:0022857">
    <property type="term" value="F:transmembrane transporter activity"/>
    <property type="evidence" value="ECO:0007669"/>
    <property type="project" value="InterPro"/>
</dbReference>
<reference evidence="9" key="1">
    <citation type="submission" date="2022-12" db="EMBL/GenBank/DDBJ databases">
        <title>Paraconexibacter alkalitolerans sp. nov. and Baekduia alba sp. nov., isolated from soil and emended description of the genera Paraconexibacter (Chun et al., 2020) and Baekduia (An et al., 2020).</title>
        <authorList>
            <person name="Vieira S."/>
            <person name="Huber K.J."/>
            <person name="Geppert A."/>
            <person name="Wolf J."/>
            <person name="Neumann-Schaal M."/>
            <person name="Muesken M."/>
            <person name="Overmann J."/>
        </authorList>
    </citation>
    <scope>NUCLEOTIDE SEQUENCE</scope>
    <source>
        <strain evidence="9">AEG42_29</strain>
    </source>
</reference>
<dbReference type="InterPro" id="IPR050367">
    <property type="entry name" value="APC_superfamily"/>
</dbReference>
<organism evidence="9">
    <name type="scientific">Paraconexibacter sp. AEG42_29</name>
    <dbReference type="NCBI Taxonomy" id="2997339"/>
    <lineage>
        <taxon>Bacteria</taxon>
        <taxon>Bacillati</taxon>
        <taxon>Actinomycetota</taxon>
        <taxon>Thermoleophilia</taxon>
        <taxon>Solirubrobacterales</taxon>
        <taxon>Paraconexibacteraceae</taxon>
        <taxon>Paraconexibacter</taxon>
    </lineage>
</organism>
<feature type="transmembrane region" description="Helical" evidence="7">
    <location>
        <begin position="312"/>
        <end position="338"/>
    </location>
</feature>
<evidence type="ECO:0000256" key="6">
    <source>
        <dbReference type="SAM" id="MobiDB-lite"/>
    </source>
</evidence>
<dbReference type="KEGG" id="parq:DSM112329_03152"/>
<dbReference type="InterPro" id="IPR014729">
    <property type="entry name" value="Rossmann-like_a/b/a_fold"/>
</dbReference>
<feature type="transmembrane region" description="Helical" evidence="7">
    <location>
        <begin position="219"/>
        <end position="241"/>
    </location>
</feature>
<evidence type="ECO:0000256" key="7">
    <source>
        <dbReference type="SAM" id="Phobius"/>
    </source>
</evidence>
<keyword evidence="2" id="KW-1003">Cell membrane</keyword>
<dbReference type="CDD" id="cd00293">
    <property type="entry name" value="USP-like"/>
    <property type="match status" value="1"/>
</dbReference>
<feature type="transmembrane region" description="Helical" evidence="7">
    <location>
        <begin position="108"/>
        <end position="132"/>
    </location>
</feature>
<accession>A0AAU7AXB9</accession>
<evidence type="ECO:0000259" key="8">
    <source>
        <dbReference type="Pfam" id="PF00582"/>
    </source>
</evidence>
<dbReference type="Gene3D" id="3.40.50.620">
    <property type="entry name" value="HUPs"/>
    <property type="match status" value="1"/>
</dbReference>
<dbReference type="RefSeq" id="WP_354697519.1">
    <property type="nucleotide sequence ID" value="NZ_CP114014.1"/>
</dbReference>